<dbReference type="GO" id="GO:0051992">
    <property type="term" value="F:UDP-N-acetylmuramoyl-L-alanyl-D-glutamyl-meso-2,6-diaminopimelyl-D-alanyl-D-alanine:undecaprenyl-phosphate transferase activity"/>
    <property type="evidence" value="ECO:0007669"/>
    <property type="project" value="RHEA"/>
</dbReference>
<comment type="subcellular location">
    <subcellularLocation>
        <location evidence="7">Cell membrane</location>
        <topology evidence="7">Multi-pass membrane protein</topology>
    </subcellularLocation>
    <subcellularLocation>
        <location evidence="1">Membrane</location>
        <topology evidence="1">Multi-pass membrane protein</topology>
    </subcellularLocation>
</comment>
<keyword evidence="11" id="KW-1185">Reference proteome</keyword>
<comment type="catalytic activity">
    <reaction evidence="7">
        <text>UDP-N-acetyl-alpha-D-muramoyl-L-alanyl-gamma-D-glutamyl-meso-2,6-diaminopimeloyl-D-alanyl-D-alanine + di-trans,octa-cis-undecaprenyl phosphate = di-trans,octa-cis-undecaprenyl diphospho-N-acetyl-alpha-D-muramoyl-L-alanyl-D-glutamyl-meso-2,6-diaminopimeloyl-D-alanyl-D-alanine + UMP</text>
        <dbReference type="Rhea" id="RHEA:28386"/>
        <dbReference type="ChEBI" id="CHEBI:57865"/>
        <dbReference type="ChEBI" id="CHEBI:60392"/>
        <dbReference type="ChEBI" id="CHEBI:61386"/>
        <dbReference type="ChEBI" id="CHEBI:61387"/>
        <dbReference type="EC" id="2.7.8.13"/>
    </reaction>
</comment>
<keyword evidence="7" id="KW-0573">Peptidoglycan synthesis</keyword>
<feature type="transmembrane region" description="Helical" evidence="7">
    <location>
        <begin position="336"/>
        <end position="357"/>
    </location>
</feature>
<dbReference type="PANTHER" id="PTHR22926:SF5">
    <property type="entry name" value="PHOSPHO-N-ACETYLMURAMOYL-PENTAPEPTIDE-TRANSFERASE HOMOLOG"/>
    <property type="match status" value="1"/>
</dbReference>
<dbReference type="EMBL" id="FNIC01000001">
    <property type="protein sequence ID" value="SDM64899.1"/>
    <property type="molecule type" value="Genomic_DNA"/>
</dbReference>
<feature type="transmembrane region" description="Helical" evidence="7">
    <location>
        <begin position="255"/>
        <end position="274"/>
    </location>
</feature>
<evidence type="ECO:0000256" key="7">
    <source>
        <dbReference type="HAMAP-Rule" id="MF_00038"/>
    </source>
</evidence>
<reference evidence="10 11" key="1">
    <citation type="submission" date="2016-10" db="EMBL/GenBank/DDBJ databases">
        <authorList>
            <person name="de Groot N.N."/>
        </authorList>
    </citation>
    <scope>NUCLEOTIDE SEQUENCE [LARGE SCALE GENOMIC DNA]</scope>
    <source>
        <strain evidence="10 11">CGMCC 1.11147</strain>
    </source>
</reference>
<evidence type="ECO:0000256" key="3">
    <source>
        <dbReference type="ARBA" id="ARBA00022679"/>
    </source>
</evidence>
<keyword evidence="6 7" id="KW-0472">Membrane</keyword>
<dbReference type="NCBIfam" id="TIGR00445">
    <property type="entry name" value="mraY"/>
    <property type="match status" value="1"/>
</dbReference>
<keyword evidence="7" id="KW-0133">Cell shape</keyword>
<evidence type="ECO:0000256" key="2">
    <source>
        <dbReference type="ARBA" id="ARBA00005583"/>
    </source>
</evidence>
<proteinExistence type="inferred from homology"/>
<dbReference type="GO" id="GO:0046872">
    <property type="term" value="F:metal ion binding"/>
    <property type="evidence" value="ECO:0007669"/>
    <property type="project" value="UniProtKB-KW"/>
</dbReference>
<dbReference type="CDD" id="cd06852">
    <property type="entry name" value="GT_MraY"/>
    <property type="match status" value="1"/>
</dbReference>
<feature type="binding site" evidence="9">
    <location>
        <position position="259"/>
    </location>
    <ligand>
        <name>Mg(2+)</name>
        <dbReference type="ChEBI" id="CHEBI:18420"/>
    </ligand>
</feature>
<name>A0A1G9UYK9_9ACTN</name>
<gene>
    <name evidence="7" type="primary">mraY</name>
    <name evidence="10" type="ORF">SAMN05192576_0590</name>
</gene>
<evidence type="ECO:0000256" key="9">
    <source>
        <dbReference type="PIRSR" id="PIRSR600715-1"/>
    </source>
</evidence>
<dbReference type="Pfam" id="PF00953">
    <property type="entry name" value="Glycos_transf_4"/>
    <property type="match status" value="1"/>
</dbReference>
<evidence type="ECO:0000256" key="6">
    <source>
        <dbReference type="ARBA" id="ARBA00023136"/>
    </source>
</evidence>
<keyword evidence="7" id="KW-1003">Cell membrane</keyword>
<evidence type="ECO:0000313" key="10">
    <source>
        <dbReference type="EMBL" id="SDM64899.1"/>
    </source>
</evidence>
<dbReference type="GO" id="GO:0008963">
    <property type="term" value="F:phospho-N-acetylmuramoyl-pentapeptide-transferase activity"/>
    <property type="evidence" value="ECO:0007669"/>
    <property type="project" value="UniProtKB-UniRule"/>
</dbReference>
<evidence type="ECO:0000256" key="8">
    <source>
        <dbReference type="NCBIfam" id="TIGR00445"/>
    </source>
</evidence>
<keyword evidence="5 7" id="KW-1133">Transmembrane helix</keyword>
<dbReference type="GO" id="GO:0008360">
    <property type="term" value="P:regulation of cell shape"/>
    <property type="evidence" value="ECO:0007669"/>
    <property type="project" value="UniProtKB-KW"/>
</dbReference>
<dbReference type="InterPro" id="IPR000715">
    <property type="entry name" value="Glycosyl_transferase_4"/>
</dbReference>
<dbReference type="EC" id="2.7.8.13" evidence="7 8"/>
<dbReference type="STRING" id="1005944.SAMN05192576_0590"/>
<evidence type="ECO:0000256" key="4">
    <source>
        <dbReference type="ARBA" id="ARBA00022692"/>
    </source>
</evidence>
<accession>A0A1G9UYK9</accession>
<feature type="transmembrane region" description="Helical" evidence="7">
    <location>
        <begin position="186"/>
        <end position="204"/>
    </location>
</feature>
<dbReference type="GO" id="GO:0071555">
    <property type="term" value="P:cell wall organization"/>
    <property type="evidence" value="ECO:0007669"/>
    <property type="project" value="UniProtKB-KW"/>
</dbReference>
<dbReference type="UniPathway" id="UPA00219"/>
<dbReference type="Pfam" id="PF10555">
    <property type="entry name" value="MraY_sig1"/>
    <property type="match status" value="1"/>
</dbReference>
<dbReference type="OrthoDB" id="9805475at2"/>
<feature type="transmembrane region" description="Helical" evidence="7">
    <location>
        <begin position="78"/>
        <end position="96"/>
    </location>
</feature>
<keyword evidence="4 7" id="KW-0812">Transmembrane</keyword>
<keyword evidence="7" id="KW-0961">Cell wall biogenesis/degradation</keyword>
<keyword evidence="3 7" id="KW-0808">Transferase</keyword>
<dbReference type="HAMAP" id="MF_00038">
    <property type="entry name" value="MraY"/>
    <property type="match status" value="1"/>
</dbReference>
<feature type="transmembrane region" description="Helical" evidence="7">
    <location>
        <begin position="116"/>
        <end position="135"/>
    </location>
</feature>
<comment type="pathway">
    <text evidence="7">Cell wall biogenesis; peptidoglycan biosynthesis.</text>
</comment>
<dbReference type="GO" id="GO:0005886">
    <property type="term" value="C:plasma membrane"/>
    <property type="evidence" value="ECO:0007669"/>
    <property type="project" value="UniProtKB-SubCell"/>
</dbReference>
<dbReference type="AlphaFoldDB" id="A0A1G9UYK9"/>
<feature type="transmembrane region" description="Helical" evidence="7">
    <location>
        <begin position="155"/>
        <end position="174"/>
    </location>
</feature>
<feature type="transmembrane region" description="Helical" evidence="7">
    <location>
        <begin position="281"/>
        <end position="302"/>
    </location>
</feature>
<keyword evidence="7 9" id="KW-0460">Magnesium</keyword>
<feature type="transmembrane region" description="Helical" evidence="7">
    <location>
        <begin position="52"/>
        <end position="71"/>
    </location>
</feature>
<protein>
    <recommendedName>
        <fullName evidence="7 8">Phospho-N-acetylmuramoyl-pentapeptide-transferase</fullName>
        <ecNumber evidence="7 8">2.7.8.13</ecNumber>
    </recommendedName>
    <alternativeName>
        <fullName evidence="7">UDP-MurNAc-pentapeptide phosphotransferase</fullName>
    </alternativeName>
</protein>
<dbReference type="PROSITE" id="PS01347">
    <property type="entry name" value="MRAY_1"/>
    <property type="match status" value="1"/>
</dbReference>
<dbReference type="RefSeq" id="WP_091021730.1">
    <property type="nucleotide sequence ID" value="NZ_BKAE01000004.1"/>
</dbReference>
<comment type="function">
    <text evidence="7">Catalyzes the initial step of the lipid cycle reactions in the biosynthesis of the cell wall peptidoglycan: transfers peptidoglycan precursor phospho-MurNAc-pentapeptide from UDP-MurNAc-pentapeptide onto the lipid carrier undecaprenyl phosphate, yielding undecaprenyl-pyrophosphoryl-MurNAc-pentapeptide, known as lipid I.</text>
</comment>
<comment type="cofactor">
    <cofactor evidence="7 9">
        <name>Mg(2+)</name>
        <dbReference type="ChEBI" id="CHEBI:18420"/>
    </cofactor>
</comment>
<comment type="similarity">
    <text evidence="2 7">Belongs to the glycosyltransferase 4 family. MraY subfamily.</text>
</comment>
<dbReference type="PANTHER" id="PTHR22926">
    <property type="entry name" value="PHOSPHO-N-ACETYLMURAMOYL-PENTAPEPTIDE-TRANSFERASE"/>
    <property type="match status" value="1"/>
</dbReference>
<feature type="binding site" evidence="9">
    <location>
        <position position="178"/>
    </location>
    <ligand>
        <name>Mg(2+)</name>
        <dbReference type="ChEBI" id="CHEBI:18420"/>
    </ligand>
</feature>
<dbReference type="GO" id="GO:0051301">
    <property type="term" value="P:cell division"/>
    <property type="evidence" value="ECO:0007669"/>
    <property type="project" value="UniProtKB-KW"/>
</dbReference>
<evidence type="ECO:0000256" key="5">
    <source>
        <dbReference type="ARBA" id="ARBA00022989"/>
    </source>
</evidence>
<dbReference type="Proteomes" id="UP000199004">
    <property type="component" value="Unassembled WGS sequence"/>
</dbReference>
<dbReference type="GO" id="GO:0009252">
    <property type="term" value="P:peptidoglycan biosynthetic process"/>
    <property type="evidence" value="ECO:0007669"/>
    <property type="project" value="UniProtKB-UniRule"/>
</dbReference>
<dbReference type="InterPro" id="IPR018480">
    <property type="entry name" value="PNAcMuramoyl-5peptid_Trfase_CS"/>
</dbReference>
<evidence type="ECO:0000313" key="11">
    <source>
        <dbReference type="Proteomes" id="UP000199004"/>
    </source>
</evidence>
<feature type="transmembrane region" description="Helical" evidence="7">
    <location>
        <begin position="231"/>
        <end position="249"/>
    </location>
</feature>
<keyword evidence="7 9" id="KW-0479">Metal-binding</keyword>
<organism evidence="10 11">
    <name type="scientific">Nocardioides szechwanensis</name>
    <dbReference type="NCBI Taxonomy" id="1005944"/>
    <lineage>
        <taxon>Bacteria</taxon>
        <taxon>Bacillati</taxon>
        <taxon>Actinomycetota</taxon>
        <taxon>Actinomycetes</taxon>
        <taxon>Propionibacteriales</taxon>
        <taxon>Nocardioidaceae</taxon>
        <taxon>Nocardioides</taxon>
    </lineage>
</organism>
<keyword evidence="7" id="KW-0132">Cell division</keyword>
<dbReference type="InterPro" id="IPR003524">
    <property type="entry name" value="PNAcMuramoyl-5peptid_Trfase"/>
</dbReference>
<sequence length="361" mass="38803">MRAILLSSALAVIFSLLGTRLAIGWFTRHGFGQPIRDDGPTTHHVKQGTPTMGGLVVLASATAAYLIATLLTGSRPTASVWLLLLLFFGCGVVGFADDFIKVYTQHNQGLTSRVKMAGQTVVALGFGLLATQYFADERGVRPASQYLSATHDFGIKLPLVVVLLVIWFIVTATSNGANLADGADGLLAGTSAMVFGAYTVVNFWQNNHQCGSLRPSVVESQCYVARDPLDLAVFSAAIATACIGFLWWNANPARIIMGDVGSLAIGGALAGLAIMSRTELLMAVIAGLFVLETMSVLLQMSYFKLTRRLTGTGRRIFRIAPIHHHFEHLGWDEVTVVIRFWIIAGLCVVAGLGIFYADWLG</sequence>
<evidence type="ECO:0000256" key="1">
    <source>
        <dbReference type="ARBA" id="ARBA00004141"/>
    </source>
</evidence>
<keyword evidence="7" id="KW-0131">Cell cycle</keyword>